<comment type="caution">
    <text evidence="1">The sequence shown here is derived from an EMBL/GenBank/DDBJ whole genome shotgun (WGS) entry which is preliminary data.</text>
</comment>
<name>A0A218WJV4_PUNGR</name>
<dbReference type="Proteomes" id="UP000197138">
    <property type="component" value="Unassembled WGS sequence"/>
</dbReference>
<proteinExistence type="predicted"/>
<evidence type="ECO:0000313" key="2">
    <source>
        <dbReference type="Proteomes" id="UP000197138"/>
    </source>
</evidence>
<gene>
    <name evidence="1" type="ORF">CDL15_Pgr021104</name>
</gene>
<accession>A0A218WJV4</accession>
<sequence length="88" mass="9630">MAALQNMPGVGPKMQVVEDESGKLPDVLVTRLQGTHVVVAHAQSVLENELGWVAYPPQRQLVDFPLPFFAGNEWDIGEGPPVVNTWIP</sequence>
<reference evidence="2" key="1">
    <citation type="journal article" date="2017" name="Plant J.">
        <title>The pomegranate (Punica granatum L.) genome and the genomics of punicalagin biosynthesis.</title>
        <authorList>
            <person name="Qin G."/>
            <person name="Xu C."/>
            <person name="Ming R."/>
            <person name="Tang H."/>
            <person name="Guyot R."/>
            <person name="Kramer E.M."/>
            <person name="Hu Y."/>
            <person name="Yi X."/>
            <person name="Qi Y."/>
            <person name="Xu X."/>
            <person name="Gao Z."/>
            <person name="Pan H."/>
            <person name="Jian J."/>
            <person name="Tian Y."/>
            <person name="Yue Z."/>
            <person name="Xu Y."/>
        </authorList>
    </citation>
    <scope>NUCLEOTIDE SEQUENCE [LARGE SCALE GENOMIC DNA]</scope>
    <source>
        <strain evidence="2">cv. Dabenzi</strain>
    </source>
</reference>
<protein>
    <submittedName>
        <fullName evidence="1">Uncharacterized protein</fullName>
    </submittedName>
</protein>
<organism evidence="1 2">
    <name type="scientific">Punica granatum</name>
    <name type="common">Pomegranate</name>
    <dbReference type="NCBI Taxonomy" id="22663"/>
    <lineage>
        <taxon>Eukaryota</taxon>
        <taxon>Viridiplantae</taxon>
        <taxon>Streptophyta</taxon>
        <taxon>Embryophyta</taxon>
        <taxon>Tracheophyta</taxon>
        <taxon>Spermatophyta</taxon>
        <taxon>Magnoliopsida</taxon>
        <taxon>eudicotyledons</taxon>
        <taxon>Gunneridae</taxon>
        <taxon>Pentapetalae</taxon>
        <taxon>rosids</taxon>
        <taxon>malvids</taxon>
        <taxon>Myrtales</taxon>
        <taxon>Lythraceae</taxon>
        <taxon>Punica</taxon>
    </lineage>
</organism>
<evidence type="ECO:0000313" key="1">
    <source>
        <dbReference type="EMBL" id="OWM72798.1"/>
    </source>
</evidence>
<dbReference type="AlphaFoldDB" id="A0A218WJV4"/>
<dbReference type="EMBL" id="MTKT01003978">
    <property type="protein sequence ID" value="OWM72798.1"/>
    <property type="molecule type" value="Genomic_DNA"/>
</dbReference>